<sequence>MRQFFPIFFSSSSNPLLNRYIANHVPTKIKNGKEEIETFEDIAKCS</sequence>
<reference evidence="1" key="1">
    <citation type="journal article" date="2014" name="Front. Microbiol.">
        <title>High frequency of phylogenetically diverse reductive dehalogenase-homologous genes in deep subseafloor sedimentary metagenomes.</title>
        <authorList>
            <person name="Kawai M."/>
            <person name="Futagami T."/>
            <person name="Toyoda A."/>
            <person name="Takaki Y."/>
            <person name="Nishi S."/>
            <person name="Hori S."/>
            <person name="Arai W."/>
            <person name="Tsubouchi T."/>
            <person name="Morono Y."/>
            <person name="Uchiyama I."/>
            <person name="Ito T."/>
            <person name="Fujiyama A."/>
            <person name="Inagaki F."/>
            <person name="Takami H."/>
        </authorList>
    </citation>
    <scope>NUCLEOTIDE SEQUENCE</scope>
    <source>
        <strain evidence="1">Expedition CK06-06</strain>
    </source>
</reference>
<evidence type="ECO:0000313" key="1">
    <source>
        <dbReference type="EMBL" id="GAJ05089.1"/>
    </source>
</evidence>
<name>X1TIK8_9ZZZZ</name>
<protein>
    <submittedName>
        <fullName evidence="1">Uncharacterized protein</fullName>
    </submittedName>
</protein>
<gene>
    <name evidence="1" type="ORF">S12H4_41254</name>
</gene>
<dbReference type="EMBL" id="BARW01025121">
    <property type="protein sequence ID" value="GAJ05089.1"/>
    <property type="molecule type" value="Genomic_DNA"/>
</dbReference>
<accession>X1TIK8</accession>
<dbReference type="AlphaFoldDB" id="X1TIK8"/>
<proteinExistence type="predicted"/>
<feature type="non-terminal residue" evidence="1">
    <location>
        <position position="46"/>
    </location>
</feature>
<organism evidence="1">
    <name type="scientific">marine sediment metagenome</name>
    <dbReference type="NCBI Taxonomy" id="412755"/>
    <lineage>
        <taxon>unclassified sequences</taxon>
        <taxon>metagenomes</taxon>
        <taxon>ecological metagenomes</taxon>
    </lineage>
</organism>
<comment type="caution">
    <text evidence="1">The sequence shown here is derived from an EMBL/GenBank/DDBJ whole genome shotgun (WGS) entry which is preliminary data.</text>
</comment>